<feature type="transmembrane region" description="Helical" evidence="1">
    <location>
        <begin position="131"/>
        <end position="152"/>
    </location>
</feature>
<dbReference type="Proteomes" id="UP001276902">
    <property type="component" value="Unassembled WGS sequence"/>
</dbReference>
<dbReference type="RefSeq" id="WP_022939686.1">
    <property type="nucleotide sequence ID" value="NZ_BAABZA010000001.1"/>
</dbReference>
<dbReference type="EMBL" id="QJKH01000013">
    <property type="protein sequence ID" value="PXX76902.1"/>
    <property type="molecule type" value="Genomic_DNA"/>
</dbReference>
<gene>
    <name evidence="3" type="ORF">DES51_11397</name>
    <name evidence="2" type="ORF">MQE39_07905</name>
</gene>
<comment type="caution">
    <text evidence="2">The sequence shown here is derived from an EMBL/GenBank/DDBJ whole genome shotgun (WGS) entry which is preliminary data.</text>
</comment>
<dbReference type="Proteomes" id="UP000247612">
    <property type="component" value="Unassembled WGS sequence"/>
</dbReference>
<evidence type="ECO:0000313" key="4">
    <source>
        <dbReference type="Proteomes" id="UP000247612"/>
    </source>
</evidence>
<sequence length="189" mass="20500">MNKLWNVMILCSLVYGIATGKVDALSQSMVTVGEETLNFVLPLLAITCFFNGILEIAQAGGCLAFLERCLRPFLRFILPDIKDDTETLGYVASNIVINMFGLGSAATPVGLKAIKGMQKHNPDKETASRSMVTFLVLNTGGVTIFPTTIIALRAAYGSLDPTTFIPFAVVSTLFASFVGLVVDRWWNRA</sequence>
<evidence type="ECO:0000313" key="2">
    <source>
        <dbReference type="EMBL" id="MDY5168038.1"/>
    </source>
</evidence>
<keyword evidence="1" id="KW-1133">Transmembrane helix</keyword>
<proteinExistence type="predicted"/>
<evidence type="ECO:0000313" key="3">
    <source>
        <dbReference type="EMBL" id="PXX76902.1"/>
    </source>
</evidence>
<dbReference type="AlphaFoldDB" id="A0A2V2FL67"/>
<feature type="transmembrane region" description="Helical" evidence="1">
    <location>
        <begin position="40"/>
        <end position="66"/>
    </location>
</feature>
<evidence type="ECO:0000256" key="1">
    <source>
        <dbReference type="SAM" id="Phobius"/>
    </source>
</evidence>
<reference evidence="2" key="2">
    <citation type="submission" date="2022-03" db="EMBL/GenBank/DDBJ databases">
        <title>First case of bacteraemia caused by Dielma fastidiosa in a patient hospitalised with diverticulitis.</title>
        <authorList>
            <person name="Forman-Ankjaer B."/>
            <person name="Hvid-Jensen F."/>
            <person name="Kobel C.M."/>
            <person name="Greve T."/>
        </authorList>
    </citation>
    <scope>NUCLEOTIDE SEQUENCE</scope>
    <source>
        <strain evidence="2">AUH_DF_2021</strain>
    </source>
</reference>
<dbReference type="GeneID" id="94439217"/>
<keyword evidence="1" id="KW-0472">Membrane</keyword>
<feature type="transmembrane region" description="Helical" evidence="1">
    <location>
        <begin position="164"/>
        <end position="182"/>
    </location>
</feature>
<organism evidence="2 5">
    <name type="scientific">Dielma fastidiosa</name>
    <dbReference type="NCBI Taxonomy" id="1034346"/>
    <lineage>
        <taxon>Bacteria</taxon>
        <taxon>Bacillati</taxon>
        <taxon>Bacillota</taxon>
        <taxon>Erysipelotrichia</taxon>
        <taxon>Erysipelotrichales</taxon>
        <taxon>Erysipelotrichaceae</taxon>
        <taxon>Dielma</taxon>
    </lineage>
</organism>
<dbReference type="EMBL" id="JALDAW010000011">
    <property type="protein sequence ID" value="MDY5168038.1"/>
    <property type="molecule type" value="Genomic_DNA"/>
</dbReference>
<reference evidence="3 4" key="1">
    <citation type="submission" date="2018-05" db="EMBL/GenBank/DDBJ databases">
        <title>Genomic Encyclopedia of Type Strains, Phase IV (KMG-IV): sequencing the most valuable type-strain genomes for metagenomic binning, comparative biology and taxonomic classification.</title>
        <authorList>
            <person name="Goeker M."/>
        </authorList>
    </citation>
    <scope>NUCLEOTIDE SEQUENCE [LARGE SCALE GENOMIC DNA]</scope>
    <source>
        <strain evidence="3 4">JC118</strain>
    </source>
</reference>
<accession>A0A2V2FL67</accession>
<name>A0A2V2FL67_9FIRM</name>
<feature type="transmembrane region" description="Helical" evidence="1">
    <location>
        <begin position="87"/>
        <end position="111"/>
    </location>
</feature>
<keyword evidence="4" id="KW-1185">Reference proteome</keyword>
<dbReference type="OrthoDB" id="9782481at2"/>
<protein>
    <submittedName>
        <fullName evidence="2">Spore maturation protein A</fullName>
    </submittedName>
</protein>
<dbReference type="STRING" id="1034346.GCA_000313565_03407"/>
<evidence type="ECO:0000313" key="5">
    <source>
        <dbReference type="Proteomes" id="UP001276902"/>
    </source>
</evidence>
<keyword evidence="1" id="KW-0812">Transmembrane</keyword>